<proteinExistence type="predicted"/>
<dbReference type="ExpressionAtlas" id="A0A2K3CY12">
    <property type="expression patterns" value="baseline and differential"/>
</dbReference>
<dbReference type="PANTHER" id="PTHR45725:SF18">
    <property type="entry name" value="ORC1-LIKE AAA ATPASE DOMAIN-CONTAINING PROTEIN"/>
    <property type="match status" value="1"/>
</dbReference>
<dbReference type="AlphaFoldDB" id="A0A2K3CY12"/>
<evidence type="ECO:0000313" key="4">
    <source>
        <dbReference type="Proteomes" id="UP000006906"/>
    </source>
</evidence>
<protein>
    <recommendedName>
        <fullName evidence="2">Peptidase M11 gametolysin domain-containing protein</fullName>
    </recommendedName>
</protein>
<evidence type="ECO:0000259" key="2">
    <source>
        <dbReference type="Pfam" id="PF05548"/>
    </source>
</evidence>
<gene>
    <name evidence="3" type="ORF">CHLRE_14g621700v5</name>
</gene>
<feature type="region of interest" description="Disordered" evidence="1">
    <location>
        <begin position="538"/>
        <end position="809"/>
    </location>
</feature>
<dbReference type="Pfam" id="PF05548">
    <property type="entry name" value="Peptidase_M11"/>
    <property type="match status" value="1"/>
</dbReference>
<feature type="compositionally biased region" description="Acidic residues" evidence="1">
    <location>
        <begin position="796"/>
        <end position="809"/>
    </location>
</feature>
<sequence length="809" mass="85522">MARGQDSDLNLERWEGTLMMMTGEMAGEEGDDHTSTDIIYLLQVTEPAFSLFELHIPHALLHSPLGSGDPVMVTGYRQGEDAIVAVSIASRMAAFGGSSTEGVAGRHRLMMEQVDPNAALAAAAAAVAAAAADAAAAVVAAATRPRGLQAVGAAGGDGPTGAARAAAAATALRNTRVVRDMPVLYMVVGMCGFGPSISVQDLESVLFAGPNNRGPTLEAYYAECSRGKTAMNRGNSLVVGPVQLPCNFNSSAYRFSTSTCSYRDYWGWHTWAQQYAASALGVDLTRYRHRVLVMPRGFMYEAGCGWTGLGTLGPVDKGPDGLQYVSSMVWIQGESSSSVMAYMHELGHNLYLHHANDSKGCEYCDYSSLMGGCCALRCFNAPNNWQLGWGQPLAVLNSATWPQHSWLYFDLPAQHTTDAHIIWIQPDWTPDGRREVSTGVANGVATTGPASFPVSYYISYRIDSGRYDTDMPDMYLYATSIYFFDGATQTSVRRTRHVQAVFTGETFSNATEGWMLKQLSHGVLGSRVGLCRFSEVTEKSCGDGQDNDCDGLIDKADPDCTQPSPPPAPPPAPHPPRPPPRAEPPGIMDDSPPGEDSPPPMKRRPSHPPSPPPPPSPPASPSPPSPPSPPARSPPPSPKPPRPPPPTPPSPKPPSPSPPSPKPPSPPPPSPSPPSPSPPSPPPPKLNPAPNTDVSNTGPEPSQGSAKSPPPATATGGGRKRPPPPAPISTGGEIAPTKKGKKSPPPAGGAVNPRKAKPPPPSGKKSDSSPPPSPPPPPPPGKKRLKERRLTFALDHEEDSVLESEERDL</sequence>
<feature type="compositionally biased region" description="Polar residues" evidence="1">
    <location>
        <begin position="689"/>
        <end position="706"/>
    </location>
</feature>
<dbReference type="Proteomes" id="UP000006906">
    <property type="component" value="Chromosome 14"/>
</dbReference>
<accession>A0A2K3CY12</accession>
<dbReference type="PANTHER" id="PTHR45725">
    <property type="entry name" value="FORMIN HOMOLOGY 2 FAMILY MEMBER"/>
    <property type="match status" value="1"/>
</dbReference>
<dbReference type="InterPro" id="IPR008752">
    <property type="entry name" value="Peptidase_M11"/>
</dbReference>
<feature type="domain" description="Peptidase M11 gametolysin" evidence="2">
    <location>
        <begin position="183"/>
        <end position="505"/>
    </location>
</feature>
<evidence type="ECO:0000256" key="1">
    <source>
        <dbReference type="SAM" id="MobiDB-lite"/>
    </source>
</evidence>
<reference evidence="3 4" key="1">
    <citation type="journal article" date="2007" name="Science">
        <title>The Chlamydomonas genome reveals the evolution of key animal and plant functions.</title>
        <authorList>
            <person name="Merchant S.S."/>
            <person name="Prochnik S.E."/>
            <person name="Vallon O."/>
            <person name="Harris E.H."/>
            <person name="Karpowicz S.J."/>
            <person name="Witman G.B."/>
            <person name="Terry A."/>
            <person name="Salamov A."/>
            <person name="Fritz-Laylin L.K."/>
            <person name="Marechal-Drouard L."/>
            <person name="Marshall W.F."/>
            <person name="Qu L.H."/>
            <person name="Nelson D.R."/>
            <person name="Sanderfoot A.A."/>
            <person name="Spalding M.H."/>
            <person name="Kapitonov V.V."/>
            <person name="Ren Q."/>
            <person name="Ferris P."/>
            <person name="Lindquist E."/>
            <person name="Shapiro H."/>
            <person name="Lucas S.M."/>
            <person name="Grimwood J."/>
            <person name="Schmutz J."/>
            <person name="Cardol P."/>
            <person name="Cerutti H."/>
            <person name="Chanfreau G."/>
            <person name="Chen C.L."/>
            <person name="Cognat V."/>
            <person name="Croft M.T."/>
            <person name="Dent R."/>
            <person name="Dutcher S."/>
            <person name="Fernandez E."/>
            <person name="Fukuzawa H."/>
            <person name="Gonzalez-Ballester D."/>
            <person name="Gonzalez-Halphen D."/>
            <person name="Hallmann A."/>
            <person name="Hanikenne M."/>
            <person name="Hippler M."/>
            <person name="Inwood W."/>
            <person name="Jabbari K."/>
            <person name="Kalanon M."/>
            <person name="Kuras R."/>
            <person name="Lefebvre P.A."/>
            <person name="Lemaire S.D."/>
            <person name="Lobanov A.V."/>
            <person name="Lohr M."/>
            <person name="Manuell A."/>
            <person name="Meier I."/>
            <person name="Mets L."/>
            <person name="Mittag M."/>
            <person name="Mittelmeier T."/>
            <person name="Moroney J.V."/>
            <person name="Moseley J."/>
            <person name="Napoli C."/>
            <person name="Nedelcu A.M."/>
            <person name="Niyogi K."/>
            <person name="Novoselov S.V."/>
            <person name="Paulsen I.T."/>
            <person name="Pazour G."/>
            <person name="Purton S."/>
            <person name="Ral J.P."/>
            <person name="Riano-Pachon D.M."/>
            <person name="Riekhof W."/>
            <person name="Rymarquis L."/>
            <person name="Schroda M."/>
            <person name="Stern D."/>
            <person name="Umen J."/>
            <person name="Willows R."/>
            <person name="Wilson N."/>
            <person name="Zimmer S.L."/>
            <person name="Allmer J."/>
            <person name="Balk J."/>
            <person name="Bisova K."/>
            <person name="Chen C.J."/>
            <person name="Elias M."/>
            <person name="Gendler K."/>
            <person name="Hauser C."/>
            <person name="Lamb M.R."/>
            <person name="Ledford H."/>
            <person name="Long J.C."/>
            <person name="Minagawa J."/>
            <person name="Page M.D."/>
            <person name="Pan J."/>
            <person name="Pootakham W."/>
            <person name="Roje S."/>
            <person name="Rose A."/>
            <person name="Stahlberg E."/>
            <person name="Terauchi A.M."/>
            <person name="Yang P."/>
            <person name="Ball S."/>
            <person name="Bowler C."/>
            <person name="Dieckmann C.L."/>
            <person name="Gladyshev V.N."/>
            <person name="Green P."/>
            <person name="Jorgensen R."/>
            <person name="Mayfield S."/>
            <person name="Mueller-Roeber B."/>
            <person name="Rajamani S."/>
            <person name="Sayre R.T."/>
            <person name="Brokstein P."/>
            <person name="Dubchak I."/>
            <person name="Goodstein D."/>
            <person name="Hornick L."/>
            <person name="Huang Y.W."/>
            <person name="Jhaveri J."/>
            <person name="Luo Y."/>
            <person name="Martinez D."/>
            <person name="Ngau W.C."/>
            <person name="Otillar B."/>
            <person name="Poliakov A."/>
            <person name="Porter A."/>
            <person name="Szajkowski L."/>
            <person name="Werner G."/>
            <person name="Zhou K."/>
            <person name="Grigoriev I.V."/>
            <person name="Rokhsar D.S."/>
            <person name="Grossman A.R."/>
        </authorList>
    </citation>
    <scope>NUCLEOTIDE SEQUENCE [LARGE SCALE GENOMIC DNA]</scope>
    <source>
        <strain evidence="4">CC-503</strain>
    </source>
</reference>
<evidence type="ECO:0000313" key="3">
    <source>
        <dbReference type="EMBL" id="PNW73175.1"/>
    </source>
</evidence>
<dbReference type="OrthoDB" id="535741at2759"/>
<feature type="compositionally biased region" description="Pro residues" evidence="1">
    <location>
        <begin position="769"/>
        <end position="780"/>
    </location>
</feature>
<dbReference type="InParanoid" id="A0A2K3CY12"/>
<dbReference type="EMBL" id="CM008975">
    <property type="protein sequence ID" value="PNW73175.1"/>
    <property type="molecule type" value="Genomic_DNA"/>
</dbReference>
<dbReference type="InterPro" id="IPR051425">
    <property type="entry name" value="Formin_Homology"/>
</dbReference>
<dbReference type="GeneID" id="5715909"/>
<organism evidence="3 4">
    <name type="scientific">Chlamydomonas reinhardtii</name>
    <name type="common">Chlamydomonas smithii</name>
    <dbReference type="NCBI Taxonomy" id="3055"/>
    <lineage>
        <taxon>Eukaryota</taxon>
        <taxon>Viridiplantae</taxon>
        <taxon>Chlorophyta</taxon>
        <taxon>core chlorophytes</taxon>
        <taxon>Chlorophyceae</taxon>
        <taxon>CS clade</taxon>
        <taxon>Chlamydomonadales</taxon>
        <taxon>Chlamydomonadaceae</taxon>
        <taxon>Chlamydomonas</taxon>
    </lineage>
</organism>
<keyword evidence="4" id="KW-1185">Reference proteome</keyword>
<feature type="compositionally biased region" description="Pro residues" evidence="1">
    <location>
        <begin position="607"/>
        <end position="687"/>
    </location>
</feature>
<dbReference type="KEGG" id="cre:CHLRE_14g621700v5"/>
<feature type="compositionally biased region" description="Pro residues" evidence="1">
    <location>
        <begin position="563"/>
        <end position="583"/>
    </location>
</feature>
<dbReference type="Gramene" id="PNW73175">
    <property type="protein sequence ID" value="PNW73175"/>
    <property type="gene ID" value="CHLRE_14g621700v5"/>
</dbReference>
<name>A0A2K3CY12_CHLRE</name>
<dbReference type="RefSeq" id="XP_042916870.1">
    <property type="nucleotide sequence ID" value="XM_043070197.1"/>
</dbReference>